<keyword evidence="1" id="KW-0175">Coiled coil</keyword>
<evidence type="ECO:0000313" key="3">
    <source>
        <dbReference type="EMBL" id="CAF0777368.1"/>
    </source>
</evidence>
<dbReference type="Gene3D" id="1.10.287.1490">
    <property type="match status" value="1"/>
</dbReference>
<feature type="compositionally biased region" description="Low complexity" evidence="2">
    <location>
        <begin position="766"/>
        <end position="775"/>
    </location>
</feature>
<accession>A0A813R6X8</accession>
<feature type="region of interest" description="Disordered" evidence="2">
    <location>
        <begin position="542"/>
        <end position="806"/>
    </location>
</feature>
<dbReference type="EMBL" id="CAJNOM010000010">
    <property type="protein sequence ID" value="CAF0777368.1"/>
    <property type="molecule type" value="Genomic_DNA"/>
</dbReference>
<reference evidence="3" key="1">
    <citation type="submission" date="2021-02" db="EMBL/GenBank/DDBJ databases">
        <authorList>
            <person name="Nowell W R."/>
        </authorList>
    </citation>
    <scope>NUCLEOTIDE SEQUENCE</scope>
</reference>
<dbReference type="PANTHER" id="PTHR23159">
    <property type="entry name" value="CENTROSOMAL PROTEIN 2"/>
    <property type="match status" value="1"/>
</dbReference>
<comment type="caution">
    <text evidence="3">The sequence shown here is derived from an EMBL/GenBank/DDBJ whole genome shotgun (WGS) entry which is preliminary data.</text>
</comment>
<feature type="compositionally biased region" description="Basic and acidic residues" evidence="2">
    <location>
        <begin position="390"/>
        <end position="399"/>
    </location>
</feature>
<protein>
    <submittedName>
        <fullName evidence="3">Uncharacterized protein</fullName>
    </submittedName>
</protein>
<evidence type="ECO:0000313" key="4">
    <source>
        <dbReference type="Proteomes" id="UP000663832"/>
    </source>
</evidence>
<evidence type="ECO:0000256" key="2">
    <source>
        <dbReference type="SAM" id="MobiDB-lite"/>
    </source>
</evidence>
<feature type="compositionally biased region" description="Basic residues" evidence="2">
    <location>
        <begin position="478"/>
        <end position="487"/>
    </location>
</feature>
<feature type="compositionally biased region" description="Polar residues" evidence="2">
    <location>
        <begin position="598"/>
        <end position="623"/>
    </location>
</feature>
<gene>
    <name evidence="3" type="ORF">QVE165_LOCUS2956</name>
</gene>
<feature type="compositionally biased region" description="Basic and acidic residues" evidence="2">
    <location>
        <begin position="448"/>
        <end position="470"/>
    </location>
</feature>
<feature type="compositionally biased region" description="Low complexity" evidence="2">
    <location>
        <begin position="661"/>
        <end position="673"/>
    </location>
</feature>
<dbReference type="Proteomes" id="UP000663832">
    <property type="component" value="Unassembled WGS sequence"/>
</dbReference>
<dbReference type="PANTHER" id="PTHR23159:SF31">
    <property type="entry name" value="CENTROSOME-ASSOCIATED PROTEIN CEP250 ISOFORM X1"/>
    <property type="match status" value="1"/>
</dbReference>
<evidence type="ECO:0000256" key="1">
    <source>
        <dbReference type="SAM" id="Coils"/>
    </source>
</evidence>
<dbReference type="AlphaFoldDB" id="A0A813R6X8"/>
<feature type="compositionally biased region" description="Acidic residues" evidence="2">
    <location>
        <begin position="796"/>
        <end position="806"/>
    </location>
</feature>
<name>A0A813R6X8_9BILA</name>
<feature type="compositionally biased region" description="Polar residues" evidence="2">
    <location>
        <begin position="490"/>
        <end position="513"/>
    </location>
</feature>
<feature type="compositionally biased region" description="Low complexity" evidence="2">
    <location>
        <begin position="559"/>
        <end position="569"/>
    </location>
</feature>
<feature type="compositionally biased region" description="Polar residues" evidence="2">
    <location>
        <begin position="717"/>
        <end position="752"/>
    </location>
</feature>
<feature type="compositionally biased region" description="Polar residues" evidence="2">
    <location>
        <begin position="520"/>
        <end position="529"/>
    </location>
</feature>
<feature type="region of interest" description="Disordered" evidence="2">
    <location>
        <begin position="278"/>
        <end position="323"/>
    </location>
</feature>
<feature type="compositionally biased region" description="Polar residues" evidence="2">
    <location>
        <begin position="689"/>
        <end position="709"/>
    </location>
</feature>
<dbReference type="OrthoDB" id="2136082at2759"/>
<keyword evidence="4" id="KW-1185">Reference proteome</keyword>
<feature type="region of interest" description="Disordered" evidence="2">
    <location>
        <begin position="383"/>
        <end position="529"/>
    </location>
</feature>
<proteinExistence type="predicted"/>
<feature type="coiled-coil region" evidence="1">
    <location>
        <begin position="107"/>
        <end position="155"/>
    </location>
</feature>
<dbReference type="PROSITE" id="PS50096">
    <property type="entry name" value="IQ"/>
    <property type="match status" value="1"/>
</dbReference>
<organism evidence="3 4">
    <name type="scientific">Adineta steineri</name>
    <dbReference type="NCBI Taxonomy" id="433720"/>
    <lineage>
        <taxon>Eukaryota</taxon>
        <taxon>Metazoa</taxon>
        <taxon>Spiralia</taxon>
        <taxon>Gnathifera</taxon>
        <taxon>Rotifera</taxon>
        <taxon>Eurotatoria</taxon>
        <taxon>Bdelloidea</taxon>
        <taxon>Adinetida</taxon>
        <taxon>Adinetidae</taxon>
        <taxon>Adineta</taxon>
    </lineage>
</organism>
<feature type="compositionally biased region" description="Basic and acidic residues" evidence="2">
    <location>
        <begin position="278"/>
        <end position="306"/>
    </location>
</feature>
<sequence length="806" mass="92468">MSNYNNTGSRTKNAREIYVEQLPYGQGLTPCMNKKRRPFTHLNTADDMDLAYRSTPDYLRHLAHQDTSAPIELILAKNIPRTKSASEMTPRNNVNRSISGNPKYKAQEDYYDEIQSMKKEMKTVKDENSNLRAKIRRLEEDNARKRKEMDALYDTNKDGDLRRTLSGTSTDRNNNSSTANVVMSLKQRVFKLEMQLKQKETTIEYIFQIKKTYNSFVFCEYSEIKSDPRWTKSTELEVQNRALFSELERQKVARLNYLQQNDYTASLDEEQKNAVRKLTKEKDDLKKENESLKRKLHETDKSDRVEPLSARSTGRGNDKDLQSKIDDLQRDCNNYENELAQMKDDIKQLRRERNQFRDKLEQANEDLQEIKRDRDQYRKKFEQTNEDLESMQRERDKYSKINPTGRSSPALKRDEGPSKFDLNSRPSSPKTSLDGKKTVIPLKMGSRNLRDDNRINDHNNRVKSFREKRAATVIQREWRRHNKSRKPSLHDTSITRQQNSNKLQSPRSSTNFDNGPMRSRPTSANNSNEAALKTVQASLRGYLNRTEVGKNPRETPNAPSKSRSPTPSRKSQHNDSDDDDIVIPSSNERKRDSILDQPKSNSRQSLLNDKLGSNNRDLTNNMRRTPPPSTDRFRPVSPNIGSSKQGLPNDRIKLATNATGFSPPSFPRSASPPVDDRRPTSPRPGSGVSGSKQSLLNDRNKLGSNSRIPTNDRESNSKLTRPFSPSNNDQRPASPSTNNSKQNLPNDQNKFGSGSRIRPNDRDSSSKLTRPSSPSNDRPTPRKSPSNSKSSIRDIPEEDDDDDDVI</sequence>